<organism evidence="1 2">
    <name type="scientific">Euroglyphus maynei</name>
    <name type="common">Mayne's house dust mite</name>
    <dbReference type="NCBI Taxonomy" id="6958"/>
    <lineage>
        <taxon>Eukaryota</taxon>
        <taxon>Metazoa</taxon>
        <taxon>Ecdysozoa</taxon>
        <taxon>Arthropoda</taxon>
        <taxon>Chelicerata</taxon>
        <taxon>Arachnida</taxon>
        <taxon>Acari</taxon>
        <taxon>Acariformes</taxon>
        <taxon>Sarcoptiformes</taxon>
        <taxon>Astigmata</taxon>
        <taxon>Psoroptidia</taxon>
        <taxon>Analgoidea</taxon>
        <taxon>Pyroglyphidae</taxon>
        <taxon>Pyroglyphinae</taxon>
        <taxon>Euroglyphus</taxon>
    </lineage>
</organism>
<gene>
    <name evidence="1" type="ORF">BLA29_014147</name>
</gene>
<sequence>MAETWTAGISGWIVVFSSFTDDMVVVISPSSGIIVVDVEVVVSTPI</sequence>
<proteinExistence type="predicted"/>
<name>A0A1Y3BHF8_EURMA</name>
<keyword evidence="2" id="KW-1185">Reference proteome</keyword>
<dbReference type="Proteomes" id="UP000194236">
    <property type="component" value="Unassembled WGS sequence"/>
</dbReference>
<evidence type="ECO:0000313" key="2">
    <source>
        <dbReference type="Proteomes" id="UP000194236"/>
    </source>
</evidence>
<comment type="caution">
    <text evidence="1">The sequence shown here is derived from an EMBL/GenBank/DDBJ whole genome shotgun (WGS) entry which is preliminary data.</text>
</comment>
<protein>
    <submittedName>
        <fullName evidence="1">Uncharacterized protein</fullName>
    </submittedName>
</protein>
<accession>A0A1Y3BHF8</accession>
<evidence type="ECO:0000313" key="1">
    <source>
        <dbReference type="EMBL" id="OTF80361.1"/>
    </source>
</evidence>
<dbReference type="AlphaFoldDB" id="A0A1Y3BHF8"/>
<reference evidence="1 2" key="1">
    <citation type="submission" date="2017-03" db="EMBL/GenBank/DDBJ databases">
        <title>Genome Survey of Euroglyphus maynei.</title>
        <authorList>
            <person name="Arlian L.G."/>
            <person name="Morgan M.S."/>
            <person name="Rider S.D."/>
        </authorList>
    </citation>
    <scope>NUCLEOTIDE SEQUENCE [LARGE SCALE GENOMIC DNA]</scope>
    <source>
        <strain evidence="1">Arlian Lab</strain>
        <tissue evidence="1">Whole body</tissue>
    </source>
</reference>
<dbReference type="EMBL" id="MUJZ01018603">
    <property type="protein sequence ID" value="OTF80361.1"/>
    <property type="molecule type" value="Genomic_DNA"/>
</dbReference>